<dbReference type="EMBL" id="FAOZ01000012">
    <property type="protein sequence ID" value="CUU57424.1"/>
    <property type="molecule type" value="Genomic_DNA"/>
</dbReference>
<dbReference type="SMART" id="SM00822">
    <property type="entry name" value="PKS_KR"/>
    <property type="match status" value="1"/>
</dbReference>
<dbReference type="PRINTS" id="PR00081">
    <property type="entry name" value="GDHRDH"/>
</dbReference>
<reference evidence="5" key="1">
    <citation type="submission" date="2015-11" db="EMBL/GenBank/DDBJ databases">
        <authorList>
            <person name="Varghese N."/>
        </authorList>
    </citation>
    <scope>NUCLEOTIDE SEQUENCE [LARGE SCALE GENOMIC DNA]</scope>
    <source>
        <strain evidence="5">DSM 45899</strain>
    </source>
</reference>
<organism evidence="4 5">
    <name type="scientific">Parafrankia irregularis</name>
    <dbReference type="NCBI Taxonomy" id="795642"/>
    <lineage>
        <taxon>Bacteria</taxon>
        <taxon>Bacillati</taxon>
        <taxon>Actinomycetota</taxon>
        <taxon>Actinomycetes</taxon>
        <taxon>Frankiales</taxon>
        <taxon>Frankiaceae</taxon>
        <taxon>Parafrankia</taxon>
    </lineage>
</organism>
<dbReference type="InterPro" id="IPR002347">
    <property type="entry name" value="SDR_fam"/>
</dbReference>
<name>A0A0S4QP91_9ACTN</name>
<dbReference type="PRINTS" id="PR00080">
    <property type="entry name" value="SDRFAMILY"/>
</dbReference>
<evidence type="ECO:0000313" key="5">
    <source>
        <dbReference type="Proteomes" id="UP000198802"/>
    </source>
</evidence>
<accession>A0A0S4QP91</accession>
<dbReference type="FunFam" id="3.40.50.720:FF:000084">
    <property type="entry name" value="Short-chain dehydrogenase reductase"/>
    <property type="match status" value="1"/>
</dbReference>
<keyword evidence="2" id="KW-0560">Oxidoreductase</keyword>
<dbReference type="Gene3D" id="3.40.50.720">
    <property type="entry name" value="NAD(P)-binding Rossmann-like Domain"/>
    <property type="match status" value="1"/>
</dbReference>
<feature type="domain" description="Ketoreductase" evidence="3">
    <location>
        <begin position="6"/>
        <end position="187"/>
    </location>
</feature>
<dbReference type="GO" id="GO:0016491">
    <property type="term" value="F:oxidoreductase activity"/>
    <property type="evidence" value="ECO:0007669"/>
    <property type="project" value="UniProtKB-KW"/>
</dbReference>
<evidence type="ECO:0000313" key="4">
    <source>
        <dbReference type="EMBL" id="CUU57424.1"/>
    </source>
</evidence>
<evidence type="ECO:0000259" key="3">
    <source>
        <dbReference type="SMART" id="SM00822"/>
    </source>
</evidence>
<keyword evidence="5" id="KW-1185">Reference proteome</keyword>
<evidence type="ECO:0000256" key="2">
    <source>
        <dbReference type="ARBA" id="ARBA00023002"/>
    </source>
</evidence>
<sequence length="250" mass="25651">MRLDGKVAIITGAGAGIGRGIAQAFAAEGAALVLAGRTVAPLEECRREVVALGSQALVARCDVGDPDDLDRLVEVTLAGYGRLDILVNNAAFVPHGSLLEIDDADVDLALRTGPLAALRLMRLCHPHLRNGGSIINISSGASIAAATSERGAYAAAKAALNAISRTAANEWGPDGIRVNSIMPFARSTALEGFLAGEPEYAATLAASVPLRRIGDPRLDIGAAAVFLASSEASYITGITLPVDGGLAYVR</sequence>
<gene>
    <name evidence="4" type="ORF">Ga0074812_11284</name>
</gene>
<dbReference type="InterPro" id="IPR057326">
    <property type="entry name" value="KR_dom"/>
</dbReference>
<dbReference type="AlphaFoldDB" id="A0A0S4QP91"/>
<dbReference type="Pfam" id="PF13561">
    <property type="entry name" value="adh_short_C2"/>
    <property type="match status" value="1"/>
</dbReference>
<dbReference type="InterPro" id="IPR036291">
    <property type="entry name" value="NAD(P)-bd_dom_sf"/>
</dbReference>
<evidence type="ECO:0000256" key="1">
    <source>
        <dbReference type="ARBA" id="ARBA00006484"/>
    </source>
</evidence>
<dbReference type="NCBIfam" id="NF005559">
    <property type="entry name" value="PRK07231.1"/>
    <property type="match status" value="1"/>
</dbReference>
<protein>
    <submittedName>
        <fullName evidence="4">NAD(P)-dependent dehydrogenase, short-chain alcohol dehydrogenase family</fullName>
    </submittedName>
</protein>
<dbReference type="SUPFAM" id="SSF51735">
    <property type="entry name" value="NAD(P)-binding Rossmann-fold domains"/>
    <property type="match status" value="1"/>
</dbReference>
<dbReference type="PANTHER" id="PTHR43943:SF2">
    <property type="entry name" value="DEHYDROGENASE_REDUCTASE 4"/>
    <property type="match status" value="1"/>
</dbReference>
<dbReference type="PANTHER" id="PTHR43943">
    <property type="entry name" value="DEHYDROGENASE/REDUCTASE (SDR FAMILY) MEMBER 4"/>
    <property type="match status" value="1"/>
</dbReference>
<dbReference type="Proteomes" id="UP000198802">
    <property type="component" value="Unassembled WGS sequence"/>
</dbReference>
<proteinExistence type="inferred from homology"/>
<dbReference type="RefSeq" id="WP_091278826.1">
    <property type="nucleotide sequence ID" value="NZ_FAOZ01000012.1"/>
</dbReference>
<comment type="similarity">
    <text evidence="1">Belongs to the short-chain dehydrogenases/reductases (SDR) family.</text>
</comment>